<dbReference type="EMBL" id="HM368260">
    <property type="protein sequence ID" value="ADO14415.1"/>
    <property type="molecule type" value="Genomic_DNA"/>
</dbReference>
<keyword evidence="2" id="KW-1185">Reference proteome</keyword>
<dbReference type="Proteomes" id="UP000007045">
    <property type="component" value="Segment"/>
</dbReference>
<sequence>MKDADDKVNQPSHYANFSIECIDAMQAMLSRDEFIGYLRGNIFKYLWRYKLKNGVEDLKKAQWYQNKLIEVEENE</sequence>
<accession>E2GLY2</accession>
<dbReference type="OrthoDB" id="26730at10239"/>
<dbReference type="Pfam" id="PF11753">
    <property type="entry name" value="DUF3310"/>
    <property type="match status" value="1"/>
</dbReference>
<name>E2GLY2_9CAUD</name>
<reference evidence="1 2" key="1">
    <citation type="journal article" date="2012" name="Gene">
        <title>Bioinformatic analysis of the Acinetobacter baumannii phage AB1 genome.</title>
        <authorList>
            <person name="Li P."/>
            <person name="Chen B."/>
            <person name="Song Z."/>
            <person name="Song Y."/>
            <person name="Yang Y."/>
            <person name="Ma P."/>
            <person name="Wang H."/>
            <person name="Ying J."/>
            <person name="Ren P."/>
            <person name="Yang L."/>
            <person name="Gao G."/>
            <person name="Jin S."/>
            <person name="Bao Q."/>
            <person name="Yang H."/>
        </authorList>
    </citation>
    <scope>NUCLEOTIDE SEQUENCE [LARGE SCALE GENOMIC DNA]</scope>
    <source>
        <strain evidence="1">AB1</strain>
    </source>
</reference>
<evidence type="ECO:0000313" key="1">
    <source>
        <dbReference type="EMBL" id="ADO14415.1"/>
    </source>
</evidence>
<organism evidence="1 2">
    <name type="scientific">Acinetobacter phage AB1</name>
    <dbReference type="NCBI Taxonomy" id="889876"/>
    <lineage>
        <taxon>Viruses</taxon>
        <taxon>Duplodnaviria</taxon>
        <taxon>Heunggongvirae</taxon>
        <taxon>Uroviricota</taxon>
        <taxon>Caudoviricetes</taxon>
        <taxon>Obolenskvirus</taxon>
        <taxon>Obolenskvirus AB1</taxon>
    </lineage>
</organism>
<dbReference type="InterPro" id="IPR021739">
    <property type="entry name" value="SaV-like"/>
</dbReference>
<evidence type="ECO:0000313" key="2">
    <source>
        <dbReference type="Proteomes" id="UP000007045"/>
    </source>
</evidence>
<gene>
    <name evidence="1" type="ORF">AB1-44</name>
</gene>
<proteinExistence type="predicted"/>
<protein>
    <submittedName>
        <fullName evidence="1">AB1gp44</fullName>
    </submittedName>
</protein>